<feature type="domain" description="HTH iclR-type" evidence="4">
    <location>
        <begin position="20"/>
        <end position="81"/>
    </location>
</feature>
<dbReference type="SMART" id="SM00346">
    <property type="entry name" value="HTH_ICLR"/>
    <property type="match status" value="1"/>
</dbReference>
<dbReference type="InterPro" id="IPR036390">
    <property type="entry name" value="WH_DNA-bd_sf"/>
</dbReference>
<proteinExistence type="predicted"/>
<dbReference type="Proteomes" id="UP000238308">
    <property type="component" value="Unassembled WGS sequence"/>
</dbReference>
<name>A0A2T0XAU0_9BURK</name>
<dbReference type="InterPro" id="IPR050707">
    <property type="entry name" value="HTH_MetabolicPath_Reg"/>
</dbReference>
<dbReference type="AlphaFoldDB" id="A0A2T0XAU0"/>
<keyword evidence="1" id="KW-0805">Transcription regulation</keyword>
<dbReference type="PANTHER" id="PTHR30136:SF39">
    <property type="entry name" value="TRANSCRIPTIONAL REGULATORY PROTEIN"/>
    <property type="match status" value="1"/>
</dbReference>
<dbReference type="OrthoDB" id="5422805at2"/>
<dbReference type="InterPro" id="IPR005471">
    <property type="entry name" value="Tscrpt_reg_IclR_N"/>
</dbReference>
<accession>A0A2T0XAU0</accession>
<evidence type="ECO:0000256" key="3">
    <source>
        <dbReference type="ARBA" id="ARBA00023163"/>
    </source>
</evidence>
<dbReference type="GO" id="GO:0003700">
    <property type="term" value="F:DNA-binding transcription factor activity"/>
    <property type="evidence" value="ECO:0007669"/>
    <property type="project" value="TreeGrafter"/>
</dbReference>
<protein>
    <submittedName>
        <fullName evidence="6">IclR family transcriptional regulator</fullName>
    </submittedName>
</protein>
<dbReference type="Pfam" id="PF09339">
    <property type="entry name" value="HTH_IclR"/>
    <property type="match status" value="1"/>
</dbReference>
<dbReference type="PROSITE" id="PS51078">
    <property type="entry name" value="ICLR_ED"/>
    <property type="match status" value="1"/>
</dbReference>
<evidence type="ECO:0000259" key="4">
    <source>
        <dbReference type="PROSITE" id="PS51077"/>
    </source>
</evidence>
<feature type="domain" description="IclR-ED" evidence="5">
    <location>
        <begin position="75"/>
        <end position="234"/>
    </location>
</feature>
<dbReference type="Gene3D" id="1.10.10.10">
    <property type="entry name" value="Winged helix-like DNA-binding domain superfamily/Winged helix DNA-binding domain"/>
    <property type="match status" value="1"/>
</dbReference>
<comment type="caution">
    <text evidence="6">The sequence shown here is derived from an EMBL/GenBank/DDBJ whole genome shotgun (WGS) entry which is preliminary data.</text>
</comment>
<dbReference type="SUPFAM" id="SSF55781">
    <property type="entry name" value="GAF domain-like"/>
    <property type="match status" value="1"/>
</dbReference>
<dbReference type="RefSeq" id="WP_106228798.1">
    <property type="nucleotide sequence ID" value="NZ_PVTV01000019.1"/>
</dbReference>
<dbReference type="SUPFAM" id="SSF46785">
    <property type="entry name" value="Winged helix' DNA-binding domain"/>
    <property type="match status" value="1"/>
</dbReference>
<dbReference type="EMBL" id="PVTV01000019">
    <property type="protein sequence ID" value="PRY96042.1"/>
    <property type="molecule type" value="Genomic_DNA"/>
</dbReference>
<sequence>MPKKSSKQNDGKIAKSEAGVAAVDKALTILRLFTSSNPELSLIQISDATGLYKSTVLRMLASLENSLLVIKRANGVYTLGPAIASLTAAYQQLSLESVVLPILEDLMHATNESAAFHVRQGDQRLCLYRVDSNQALRDHIKVGDLLPIDKGAGGKVLTAFEGVPGKIASKIRKDMVLAVSGDRVKEISGISAPVFNSEGLIGVITLTMPTYRFDNRQAALVKASAEKLTKLLGGKFS</sequence>
<dbReference type="PANTHER" id="PTHR30136">
    <property type="entry name" value="HELIX-TURN-HELIX TRANSCRIPTIONAL REGULATOR, ICLR FAMILY"/>
    <property type="match status" value="1"/>
</dbReference>
<evidence type="ECO:0000259" key="5">
    <source>
        <dbReference type="PROSITE" id="PS51078"/>
    </source>
</evidence>
<dbReference type="Pfam" id="PF01614">
    <property type="entry name" value="IclR_C"/>
    <property type="match status" value="1"/>
</dbReference>
<reference evidence="6 7" key="1">
    <citation type="submission" date="2018-03" db="EMBL/GenBank/DDBJ databases">
        <title>Genomic Encyclopedia of Type Strains, Phase III (KMG-III): the genomes of soil and plant-associated and newly described type strains.</title>
        <authorList>
            <person name="Whitman W."/>
        </authorList>
    </citation>
    <scope>NUCLEOTIDE SEQUENCE [LARGE SCALE GENOMIC DNA]</scope>
    <source>
        <strain evidence="6 7">MWH-P2sevCIIIb</strain>
    </source>
</reference>
<keyword evidence="2" id="KW-0238">DNA-binding</keyword>
<evidence type="ECO:0000256" key="1">
    <source>
        <dbReference type="ARBA" id="ARBA00023015"/>
    </source>
</evidence>
<evidence type="ECO:0000313" key="6">
    <source>
        <dbReference type="EMBL" id="PRY96042.1"/>
    </source>
</evidence>
<evidence type="ECO:0000256" key="2">
    <source>
        <dbReference type="ARBA" id="ARBA00023125"/>
    </source>
</evidence>
<dbReference type="InterPro" id="IPR029016">
    <property type="entry name" value="GAF-like_dom_sf"/>
</dbReference>
<keyword evidence="7" id="KW-1185">Reference proteome</keyword>
<gene>
    <name evidence="6" type="ORF">BCM14_2982</name>
</gene>
<dbReference type="Gene3D" id="3.30.450.40">
    <property type="match status" value="2"/>
</dbReference>
<dbReference type="InterPro" id="IPR036388">
    <property type="entry name" value="WH-like_DNA-bd_sf"/>
</dbReference>
<dbReference type="GO" id="GO:0045892">
    <property type="term" value="P:negative regulation of DNA-templated transcription"/>
    <property type="evidence" value="ECO:0007669"/>
    <property type="project" value="TreeGrafter"/>
</dbReference>
<evidence type="ECO:0000313" key="7">
    <source>
        <dbReference type="Proteomes" id="UP000238308"/>
    </source>
</evidence>
<keyword evidence="3" id="KW-0804">Transcription</keyword>
<organism evidence="6 7">
    <name type="scientific">Jezberella montanilacus</name>
    <dbReference type="NCBI Taxonomy" id="323426"/>
    <lineage>
        <taxon>Bacteria</taxon>
        <taxon>Pseudomonadati</taxon>
        <taxon>Pseudomonadota</taxon>
        <taxon>Betaproteobacteria</taxon>
        <taxon>Burkholderiales</taxon>
        <taxon>Alcaligenaceae</taxon>
        <taxon>Jezberella</taxon>
    </lineage>
</organism>
<dbReference type="InterPro" id="IPR014757">
    <property type="entry name" value="Tscrpt_reg_IclR_C"/>
</dbReference>
<dbReference type="PROSITE" id="PS51077">
    <property type="entry name" value="HTH_ICLR"/>
    <property type="match status" value="1"/>
</dbReference>
<dbReference type="GO" id="GO:0003677">
    <property type="term" value="F:DNA binding"/>
    <property type="evidence" value="ECO:0007669"/>
    <property type="project" value="UniProtKB-KW"/>
</dbReference>